<evidence type="ECO:0000313" key="2">
    <source>
        <dbReference type="Proteomes" id="UP000663419"/>
    </source>
</evidence>
<accession>A0A8A1L3I6</accession>
<dbReference type="AlphaFoldDB" id="A0A8A1L3I6"/>
<organism evidence="1 2">
    <name type="scientific">Ajellomyces capsulatus (strain H88)</name>
    <name type="common">Darling's disease fungus</name>
    <name type="synonym">Histoplasma capsulatum</name>
    <dbReference type="NCBI Taxonomy" id="544711"/>
    <lineage>
        <taxon>Eukaryota</taxon>
        <taxon>Fungi</taxon>
        <taxon>Dikarya</taxon>
        <taxon>Ascomycota</taxon>
        <taxon>Pezizomycotina</taxon>
        <taxon>Eurotiomycetes</taxon>
        <taxon>Eurotiomycetidae</taxon>
        <taxon>Onygenales</taxon>
        <taxon>Ajellomycetaceae</taxon>
        <taxon>Histoplasma</taxon>
    </lineage>
</organism>
<reference evidence="1" key="1">
    <citation type="submission" date="2021-01" db="EMBL/GenBank/DDBJ databases">
        <title>Chromosome-level genome assembly of a human fungal pathogen reveals clustering of transcriptionally co-regulated genes.</title>
        <authorList>
            <person name="Voorhies M."/>
            <person name="Cohen S."/>
            <person name="Shea T.P."/>
            <person name="Petrus S."/>
            <person name="Munoz J.F."/>
            <person name="Poplawski S."/>
            <person name="Goldman W.E."/>
            <person name="Michael T."/>
            <person name="Cuomo C.A."/>
            <person name="Sil A."/>
            <person name="Beyhan S."/>
        </authorList>
    </citation>
    <scope>NUCLEOTIDE SEQUENCE</scope>
    <source>
        <strain evidence="1">H88</strain>
    </source>
</reference>
<sequence length="79" mass="9022">MGIYSLSKKQKPSECFQFQSPSGHGLLPFTGTLPIIKQKSFQRDGRFKGEVEFVGSWSVYPYFKRGLLCFIVLRGVCLR</sequence>
<gene>
    <name evidence="1" type="ORF">I7I53_09154</name>
</gene>
<dbReference type="VEuPathDB" id="FungiDB:I7I53_09154"/>
<dbReference type="Proteomes" id="UP000663419">
    <property type="component" value="Chromosome 1"/>
</dbReference>
<name>A0A8A1L3I6_AJEC8</name>
<proteinExistence type="predicted"/>
<dbReference type="EMBL" id="CP069102">
    <property type="protein sequence ID" value="QSS48938.1"/>
    <property type="molecule type" value="Genomic_DNA"/>
</dbReference>
<evidence type="ECO:0000313" key="1">
    <source>
        <dbReference type="EMBL" id="QSS48938.1"/>
    </source>
</evidence>
<protein>
    <submittedName>
        <fullName evidence="1">Uncharacterized protein</fullName>
    </submittedName>
</protein>